<keyword evidence="3" id="KW-0949">S-adenosyl-L-methionine</keyword>
<gene>
    <name evidence="5" type="ORF">MMINT_10170</name>
</gene>
<organism evidence="5 6">
    <name type="scientific">Methanomassiliicoccus intestinalis (strain Issoire-Mx1)</name>
    <dbReference type="NCBI Taxonomy" id="1295009"/>
    <lineage>
        <taxon>Archaea</taxon>
        <taxon>Methanobacteriati</taxon>
        <taxon>Thermoplasmatota</taxon>
        <taxon>Thermoplasmata</taxon>
        <taxon>Methanomassiliicoccales</taxon>
        <taxon>Methanomassiliicoccaceae</taxon>
        <taxon>Methanomassiliicoccus</taxon>
    </lineage>
</organism>
<dbReference type="Proteomes" id="UP000014070">
    <property type="component" value="Chromosome"/>
</dbReference>
<keyword evidence="2 5" id="KW-0808">Transferase</keyword>
<name>R9T9N4_METII</name>
<dbReference type="REBASE" id="65410">
    <property type="entry name" value="M1.MspMx1ORF4770P"/>
</dbReference>
<dbReference type="AlphaFoldDB" id="R9T9N4"/>
<dbReference type="Pfam" id="PF00145">
    <property type="entry name" value="DNA_methylase"/>
    <property type="match status" value="1"/>
</dbReference>
<dbReference type="PROSITE" id="PS51679">
    <property type="entry name" value="SAM_MT_C5"/>
    <property type="match status" value="1"/>
</dbReference>
<sequence>MLRFIDLFAGIGGFRMGMEQAGHRCAGYVEIDKYARRSYEAVYDTEGEWSAADIRCVSAGELRAIGRIDCFCGGFPCQTFSIAGRRSGFEDTRGTLFFEIARLAQSIRPPLLFLENVKGLLSHGGGGV</sequence>
<evidence type="ECO:0000313" key="5">
    <source>
        <dbReference type="EMBL" id="AGN26366.1"/>
    </source>
</evidence>
<dbReference type="GO" id="GO:0032259">
    <property type="term" value="P:methylation"/>
    <property type="evidence" value="ECO:0007669"/>
    <property type="project" value="UniProtKB-KW"/>
</dbReference>
<accession>R9T9N4</accession>
<dbReference type="Gene3D" id="3.40.50.150">
    <property type="entry name" value="Vaccinia Virus protein VP39"/>
    <property type="match status" value="1"/>
</dbReference>
<dbReference type="SUPFAM" id="SSF53335">
    <property type="entry name" value="S-adenosyl-L-methionine-dependent methyltransferases"/>
    <property type="match status" value="1"/>
</dbReference>
<dbReference type="InterPro" id="IPR018117">
    <property type="entry name" value="C5_DNA_meth_AS"/>
</dbReference>
<evidence type="ECO:0000256" key="2">
    <source>
        <dbReference type="ARBA" id="ARBA00022679"/>
    </source>
</evidence>
<dbReference type="GO" id="GO:0008168">
    <property type="term" value="F:methyltransferase activity"/>
    <property type="evidence" value="ECO:0007669"/>
    <property type="project" value="UniProtKB-KW"/>
</dbReference>
<evidence type="ECO:0000256" key="3">
    <source>
        <dbReference type="ARBA" id="ARBA00022691"/>
    </source>
</evidence>
<dbReference type="PANTHER" id="PTHR46098:SF1">
    <property type="entry name" value="TRNA (CYTOSINE(38)-C(5))-METHYLTRANSFERASE"/>
    <property type="match status" value="1"/>
</dbReference>
<dbReference type="STRING" id="1295009.MMINT_10170"/>
<dbReference type="PROSITE" id="PS00094">
    <property type="entry name" value="C5_MTASE_1"/>
    <property type="match status" value="1"/>
</dbReference>
<dbReference type="HOGENOM" id="CLU_006958_7_2_2"/>
<proteinExistence type="inferred from homology"/>
<dbReference type="InterPro" id="IPR029063">
    <property type="entry name" value="SAM-dependent_MTases_sf"/>
</dbReference>
<protein>
    <submittedName>
        <fullName evidence="5">Cytosine-specific methyltransferase NlaX</fullName>
    </submittedName>
</protein>
<keyword evidence="6" id="KW-1185">Reference proteome</keyword>
<dbReference type="OrthoDB" id="5033at2157"/>
<evidence type="ECO:0000313" key="6">
    <source>
        <dbReference type="Proteomes" id="UP000014070"/>
    </source>
</evidence>
<keyword evidence="1 5" id="KW-0489">Methyltransferase</keyword>
<dbReference type="NCBIfam" id="TIGR00675">
    <property type="entry name" value="dcm"/>
    <property type="match status" value="1"/>
</dbReference>
<dbReference type="PANTHER" id="PTHR46098">
    <property type="entry name" value="TRNA (CYTOSINE(38)-C(5))-METHYLTRANSFERASE"/>
    <property type="match status" value="1"/>
</dbReference>
<evidence type="ECO:0000256" key="4">
    <source>
        <dbReference type="RuleBase" id="RU000416"/>
    </source>
</evidence>
<dbReference type="PRINTS" id="PR00105">
    <property type="entry name" value="C5METTRFRASE"/>
</dbReference>
<reference evidence="5 6" key="1">
    <citation type="journal article" date="2013" name="Genome Announc.">
        <title>Genome sequence of 'Candidatus Methanomassiliicoccus intestinalis' Issoire-Mx1, a third thermoplasmatales-related methanogenic archaeon from human feces.</title>
        <authorList>
            <person name="Borrel G."/>
            <person name="Harris H.M."/>
            <person name="Parisot N."/>
            <person name="Gaci N."/>
            <person name="Tottey W."/>
            <person name="Mihajlovski A."/>
            <person name="Deane J."/>
            <person name="Gribaldo S."/>
            <person name="Bardot O."/>
            <person name="Peyretaillade E."/>
            <person name="Peyret P."/>
            <person name="O'Toole P.W."/>
            <person name="Brugere J.F."/>
        </authorList>
    </citation>
    <scope>NUCLEOTIDE SEQUENCE [LARGE SCALE GENOMIC DNA]</scope>
    <source>
        <strain evidence="5 6">Issoire-Mx1</strain>
    </source>
</reference>
<dbReference type="EMBL" id="CP005934">
    <property type="protein sequence ID" value="AGN26366.1"/>
    <property type="molecule type" value="Genomic_DNA"/>
</dbReference>
<dbReference type="InterPro" id="IPR050750">
    <property type="entry name" value="C5-MTase"/>
</dbReference>
<dbReference type="InterPro" id="IPR001525">
    <property type="entry name" value="C5_MeTfrase"/>
</dbReference>
<dbReference type="InParanoid" id="R9T9N4"/>
<comment type="similarity">
    <text evidence="4">Belongs to the class I-like SAM-binding methyltransferase superfamily. C5-methyltransferase family.</text>
</comment>
<dbReference type="KEGG" id="mer:MMINT_10170"/>
<evidence type="ECO:0000256" key="1">
    <source>
        <dbReference type="ARBA" id="ARBA00022603"/>
    </source>
</evidence>